<accession>A0A956SFH9</accession>
<dbReference type="Gene3D" id="3.40.630.30">
    <property type="match status" value="1"/>
</dbReference>
<name>A0A956SFH9_UNCEI</name>
<reference evidence="5" key="1">
    <citation type="submission" date="2020-04" db="EMBL/GenBank/DDBJ databases">
        <authorList>
            <person name="Zhang T."/>
        </authorList>
    </citation>
    <scope>NUCLEOTIDE SEQUENCE</scope>
    <source>
        <strain evidence="5">HKST-UBA02</strain>
    </source>
</reference>
<feature type="region of interest" description="Disordered" evidence="3">
    <location>
        <begin position="179"/>
        <end position="202"/>
    </location>
</feature>
<dbReference type="AlphaFoldDB" id="A0A956SFH9"/>
<evidence type="ECO:0000313" key="5">
    <source>
        <dbReference type="EMBL" id="MCA9757534.1"/>
    </source>
</evidence>
<sequence length="202" mass="21915">MSPRTNIRLAEVRDARGIAEVHVQTWQDTYAGHMPADFLAGLSVDRREEMWTRILSTGKDRVWVAEAGGAAEGAAEGRVVGFLAFWAEDGRLPEVRALYVLPGMQSTGVGGELMERALDRARSLDAGGVCLSVLEANSGARRFYERFGFRLVRTSRDEIAPGVEITHAHYELQWRETDAGPGPGDAVAPIVAPPTVPGSRAT</sequence>
<reference evidence="5" key="2">
    <citation type="journal article" date="2021" name="Microbiome">
        <title>Successional dynamics and alternative stable states in a saline activated sludge microbial community over 9 years.</title>
        <authorList>
            <person name="Wang Y."/>
            <person name="Ye J."/>
            <person name="Ju F."/>
            <person name="Liu L."/>
            <person name="Boyd J.A."/>
            <person name="Deng Y."/>
            <person name="Parks D.H."/>
            <person name="Jiang X."/>
            <person name="Yin X."/>
            <person name="Woodcroft B.J."/>
            <person name="Tyson G.W."/>
            <person name="Hugenholtz P."/>
            <person name="Polz M.F."/>
            <person name="Zhang T."/>
        </authorList>
    </citation>
    <scope>NUCLEOTIDE SEQUENCE</scope>
    <source>
        <strain evidence="5">HKST-UBA02</strain>
    </source>
</reference>
<dbReference type="InterPro" id="IPR016181">
    <property type="entry name" value="Acyl_CoA_acyltransferase"/>
</dbReference>
<protein>
    <submittedName>
        <fullName evidence="5">GNAT family N-acetyltransferase</fullName>
    </submittedName>
</protein>
<dbReference type="Pfam" id="PF00583">
    <property type="entry name" value="Acetyltransf_1"/>
    <property type="match status" value="1"/>
</dbReference>
<dbReference type="PANTHER" id="PTHR43877">
    <property type="entry name" value="AMINOALKYLPHOSPHONATE N-ACETYLTRANSFERASE-RELATED-RELATED"/>
    <property type="match status" value="1"/>
</dbReference>
<dbReference type="InterPro" id="IPR000182">
    <property type="entry name" value="GNAT_dom"/>
</dbReference>
<evidence type="ECO:0000313" key="6">
    <source>
        <dbReference type="Proteomes" id="UP000739538"/>
    </source>
</evidence>
<evidence type="ECO:0000256" key="2">
    <source>
        <dbReference type="ARBA" id="ARBA00023315"/>
    </source>
</evidence>
<evidence type="ECO:0000256" key="3">
    <source>
        <dbReference type="SAM" id="MobiDB-lite"/>
    </source>
</evidence>
<organism evidence="5 6">
    <name type="scientific">Eiseniibacteriota bacterium</name>
    <dbReference type="NCBI Taxonomy" id="2212470"/>
    <lineage>
        <taxon>Bacteria</taxon>
        <taxon>Candidatus Eiseniibacteriota</taxon>
    </lineage>
</organism>
<gene>
    <name evidence="5" type="ORF">KDA27_17145</name>
</gene>
<dbReference type="InterPro" id="IPR050832">
    <property type="entry name" value="Bact_Acetyltransf"/>
</dbReference>
<keyword evidence="2" id="KW-0012">Acyltransferase</keyword>
<dbReference type="PROSITE" id="PS51186">
    <property type="entry name" value="GNAT"/>
    <property type="match status" value="1"/>
</dbReference>
<evidence type="ECO:0000259" key="4">
    <source>
        <dbReference type="PROSITE" id="PS51186"/>
    </source>
</evidence>
<dbReference type="EMBL" id="JAGQHS010000104">
    <property type="protein sequence ID" value="MCA9757534.1"/>
    <property type="molecule type" value="Genomic_DNA"/>
</dbReference>
<dbReference type="SUPFAM" id="SSF55729">
    <property type="entry name" value="Acyl-CoA N-acyltransferases (Nat)"/>
    <property type="match status" value="1"/>
</dbReference>
<comment type="caution">
    <text evidence="5">The sequence shown here is derived from an EMBL/GenBank/DDBJ whole genome shotgun (WGS) entry which is preliminary data.</text>
</comment>
<keyword evidence="1" id="KW-0808">Transferase</keyword>
<feature type="domain" description="N-acetyltransferase" evidence="4">
    <location>
        <begin position="5"/>
        <end position="177"/>
    </location>
</feature>
<dbReference type="CDD" id="cd04301">
    <property type="entry name" value="NAT_SF"/>
    <property type="match status" value="1"/>
</dbReference>
<dbReference type="GO" id="GO:0016747">
    <property type="term" value="F:acyltransferase activity, transferring groups other than amino-acyl groups"/>
    <property type="evidence" value="ECO:0007669"/>
    <property type="project" value="InterPro"/>
</dbReference>
<evidence type="ECO:0000256" key="1">
    <source>
        <dbReference type="ARBA" id="ARBA00022679"/>
    </source>
</evidence>
<dbReference type="Proteomes" id="UP000739538">
    <property type="component" value="Unassembled WGS sequence"/>
</dbReference>
<proteinExistence type="predicted"/>